<name>A0A382YSE8_9ZZZZ</name>
<feature type="domain" description="Amidase" evidence="1">
    <location>
        <begin position="152"/>
        <end position="224"/>
    </location>
</feature>
<proteinExistence type="predicted"/>
<dbReference type="EMBL" id="UINC01178148">
    <property type="protein sequence ID" value="SVD86144.1"/>
    <property type="molecule type" value="Genomic_DNA"/>
</dbReference>
<organism evidence="2">
    <name type="scientific">marine metagenome</name>
    <dbReference type="NCBI Taxonomy" id="408172"/>
    <lineage>
        <taxon>unclassified sequences</taxon>
        <taxon>metagenomes</taxon>
        <taxon>ecological metagenomes</taxon>
    </lineage>
</organism>
<accession>A0A382YSE8</accession>
<gene>
    <name evidence="2" type="ORF">METZ01_LOCUS438998</name>
</gene>
<dbReference type="InterPro" id="IPR036928">
    <property type="entry name" value="AS_sf"/>
</dbReference>
<dbReference type="PANTHER" id="PTHR11895:SF73">
    <property type="entry name" value="AMIDASE FAMILY PROTEIN"/>
    <property type="match status" value="1"/>
</dbReference>
<dbReference type="InterPro" id="IPR000120">
    <property type="entry name" value="Amidase"/>
</dbReference>
<dbReference type="AlphaFoldDB" id="A0A382YSE8"/>
<reference evidence="2" key="1">
    <citation type="submission" date="2018-05" db="EMBL/GenBank/DDBJ databases">
        <authorList>
            <person name="Lanie J.A."/>
            <person name="Ng W.-L."/>
            <person name="Kazmierczak K.M."/>
            <person name="Andrzejewski T.M."/>
            <person name="Davidsen T.M."/>
            <person name="Wayne K.J."/>
            <person name="Tettelin H."/>
            <person name="Glass J.I."/>
            <person name="Rusch D."/>
            <person name="Podicherti R."/>
            <person name="Tsui H.-C.T."/>
            <person name="Winkler M.E."/>
        </authorList>
    </citation>
    <scope>NUCLEOTIDE SEQUENCE</scope>
</reference>
<dbReference type="SUPFAM" id="SSF75304">
    <property type="entry name" value="Amidase signature (AS) enzymes"/>
    <property type="match status" value="1"/>
</dbReference>
<feature type="non-terminal residue" evidence="2">
    <location>
        <position position="225"/>
    </location>
</feature>
<protein>
    <recommendedName>
        <fullName evidence="1">Amidase domain-containing protein</fullName>
    </recommendedName>
</protein>
<dbReference type="GO" id="GO:0050567">
    <property type="term" value="F:glutaminyl-tRNA synthase (glutamine-hydrolyzing) activity"/>
    <property type="evidence" value="ECO:0007669"/>
    <property type="project" value="TreeGrafter"/>
</dbReference>
<evidence type="ECO:0000313" key="2">
    <source>
        <dbReference type="EMBL" id="SVD86144.1"/>
    </source>
</evidence>
<dbReference type="Pfam" id="PF01425">
    <property type="entry name" value="Amidase"/>
    <property type="match status" value="1"/>
</dbReference>
<dbReference type="InterPro" id="IPR023631">
    <property type="entry name" value="Amidase_dom"/>
</dbReference>
<dbReference type="Gene3D" id="3.90.1300.10">
    <property type="entry name" value="Amidase signature (AS) domain"/>
    <property type="match status" value="1"/>
</dbReference>
<evidence type="ECO:0000259" key="1">
    <source>
        <dbReference type="Pfam" id="PF01425"/>
    </source>
</evidence>
<dbReference type="PANTHER" id="PTHR11895">
    <property type="entry name" value="TRANSAMIDASE"/>
    <property type="match status" value="1"/>
</dbReference>
<sequence>MEIGMNAVTTSRRRFLSYFSGVGLTSTLLPGTLWARMQEQEALEVTPEMIREAATLSGLELTEEQAEEMAEGVNRNLQGYAELHEYELHNSVAPPLYFSALVPGTEIDRSERPFRASSPLGLTRPADFEEVAFWPLTGLAELIRTRQVTSVELTEMYLGRLKRYNPKFNNVVTFTDDLAMEEAHRADVEIRNGQYRGPLHGLPWGAKDILAVRGYPTTWGSNAFK</sequence>